<dbReference type="InterPro" id="IPR002885">
    <property type="entry name" value="PPR_rpt"/>
</dbReference>
<comment type="similarity">
    <text evidence="1">Belongs to the PPR family. P subfamily.</text>
</comment>
<evidence type="ECO:0000313" key="2">
    <source>
        <dbReference type="EMBL" id="BBH08855.1"/>
    </source>
</evidence>
<dbReference type="EMBL" id="AP019304">
    <property type="protein sequence ID" value="BBH08855.1"/>
    <property type="molecule type" value="Genomic_DNA"/>
</dbReference>
<reference evidence="2" key="1">
    <citation type="journal article" date="2019" name="Science">
        <title>Mutation of a bHLH transcription factor allowed almond domestication.</title>
        <authorList>
            <person name="Sanchez-Perez R."/>
            <person name="Pavan S."/>
            <person name="Mazzeo R."/>
            <person name="Moldovan C."/>
            <person name="Aiese Cigliano R."/>
            <person name="Del Cueto J."/>
            <person name="Ricciardi F."/>
            <person name="Lotti C."/>
            <person name="Ricciardi L."/>
            <person name="Dicenta F."/>
            <person name="Lopez-Marques R.L."/>
            <person name="Lindberg Moller B."/>
        </authorList>
    </citation>
    <scope>NUCLEOTIDE SEQUENCE</scope>
</reference>
<proteinExistence type="inferred from homology"/>
<dbReference type="PANTHER" id="PTHR45717">
    <property type="entry name" value="OS12G0527900 PROTEIN"/>
    <property type="match status" value="1"/>
</dbReference>
<dbReference type="GO" id="GO:0005739">
    <property type="term" value="C:mitochondrion"/>
    <property type="evidence" value="ECO:0007669"/>
    <property type="project" value="TreeGrafter"/>
</dbReference>
<sequence>MKDRRDGRKKHCYDIHTLKLRILSYAATGDFDQMEKLLVKMEADPLVTMDWRGYFVAAKACLKAGLLERTSTFLRRSEQLIDNNTRKIGFERLMTSYAVIGNKDEVYGIWDLHKNTVGFYNNRYRCMVSSLMKWVTLTVLRRLCRNGNLRVKFYDIRIPNLLVTAYCRQCLSEKAKSYVEKLMERGGGTQAHFLFWRRNII</sequence>
<organism evidence="2">
    <name type="scientific">Prunus dulcis</name>
    <name type="common">Almond</name>
    <name type="synonym">Amygdalus dulcis</name>
    <dbReference type="NCBI Taxonomy" id="3755"/>
    <lineage>
        <taxon>Eukaryota</taxon>
        <taxon>Viridiplantae</taxon>
        <taxon>Streptophyta</taxon>
        <taxon>Embryophyta</taxon>
        <taxon>Tracheophyta</taxon>
        <taxon>Spermatophyta</taxon>
        <taxon>Magnoliopsida</taxon>
        <taxon>eudicotyledons</taxon>
        <taxon>Gunneridae</taxon>
        <taxon>Pentapetalae</taxon>
        <taxon>rosids</taxon>
        <taxon>fabids</taxon>
        <taxon>Rosales</taxon>
        <taxon>Rosaceae</taxon>
        <taxon>Amygdaloideae</taxon>
        <taxon>Amygdaleae</taxon>
        <taxon>Prunus</taxon>
    </lineage>
</organism>
<name>A0A4Y1RXY1_PRUDU</name>
<gene>
    <name evidence="2" type="ORF">Prudu_021182</name>
</gene>
<evidence type="ECO:0000256" key="1">
    <source>
        <dbReference type="ARBA" id="ARBA00007626"/>
    </source>
</evidence>
<dbReference type="AlphaFoldDB" id="A0A4Y1RXY1"/>
<protein>
    <recommendedName>
        <fullName evidence="3">Tetratricopeptide repeat-like superfamily protein</fullName>
    </recommendedName>
</protein>
<evidence type="ECO:0008006" key="3">
    <source>
        <dbReference type="Google" id="ProtNLM"/>
    </source>
</evidence>
<dbReference type="Pfam" id="PF01535">
    <property type="entry name" value="PPR"/>
    <property type="match status" value="1"/>
</dbReference>
<dbReference type="PANTHER" id="PTHR45717:SF10">
    <property type="entry name" value="OS10G0501000 PROTEIN"/>
    <property type="match status" value="1"/>
</dbReference>
<accession>A0A4Y1RXY1</accession>